<evidence type="ECO:0000256" key="4">
    <source>
        <dbReference type="ARBA" id="ARBA00023002"/>
    </source>
</evidence>
<feature type="domain" description="Fe2OG dioxygenase" evidence="8">
    <location>
        <begin position="361"/>
        <end position="491"/>
    </location>
</feature>
<keyword evidence="7" id="KW-1133">Transmembrane helix</keyword>
<dbReference type="EMBL" id="JAPDFR010000004">
    <property type="protein sequence ID" value="KAK0387379.1"/>
    <property type="molecule type" value="Genomic_DNA"/>
</dbReference>
<dbReference type="PROSITE" id="PS51471">
    <property type="entry name" value="FE2OG_OXY"/>
    <property type="match status" value="1"/>
</dbReference>
<dbReference type="InterPro" id="IPR005123">
    <property type="entry name" value="Oxoglu/Fe-dep_dioxygenase_dom"/>
</dbReference>
<keyword evidence="2" id="KW-0479">Metal-binding</keyword>
<dbReference type="Pfam" id="PF11807">
    <property type="entry name" value="UstYa"/>
    <property type="match status" value="1"/>
</dbReference>
<accession>A0AA39L863</accession>
<dbReference type="GO" id="GO:0005783">
    <property type="term" value="C:endoplasmic reticulum"/>
    <property type="evidence" value="ECO:0007669"/>
    <property type="project" value="TreeGrafter"/>
</dbReference>
<dbReference type="Gene3D" id="2.60.120.620">
    <property type="entry name" value="q2cbj1_9rhob like domain"/>
    <property type="match status" value="1"/>
</dbReference>
<keyword evidence="7" id="KW-0472">Membrane</keyword>
<dbReference type="GO" id="GO:0004656">
    <property type="term" value="F:procollagen-proline 4-dioxygenase activity"/>
    <property type="evidence" value="ECO:0007669"/>
    <property type="project" value="TreeGrafter"/>
</dbReference>
<dbReference type="PANTHER" id="PTHR10869:SF246">
    <property type="entry name" value="TRANSMEMBRANE PROLYL 4-HYDROXYLASE"/>
    <property type="match status" value="1"/>
</dbReference>
<dbReference type="Pfam" id="PF13640">
    <property type="entry name" value="2OG-FeII_Oxy_3"/>
    <property type="match status" value="1"/>
</dbReference>
<dbReference type="InterPro" id="IPR021765">
    <property type="entry name" value="UstYa-like"/>
</dbReference>
<evidence type="ECO:0000313" key="9">
    <source>
        <dbReference type="EMBL" id="KAK0387379.1"/>
    </source>
</evidence>
<dbReference type="InterPro" id="IPR045054">
    <property type="entry name" value="P4HA-like"/>
</dbReference>
<dbReference type="InterPro" id="IPR044862">
    <property type="entry name" value="Pro_4_hyd_alph_FE2OG_OXY"/>
</dbReference>
<gene>
    <name evidence="9" type="ORF">NLU13_5691</name>
</gene>
<evidence type="ECO:0000259" key="8">
    <source>
        <dbReference type="PROSITE" id="PS51471"/>
    </source>
</evidence>
<dbReference type="PANTHER" id="PTHR10869">
    <property type="entry name" value="PROLYL 4-HYDROXYLASE ALPHA SUBUNIT"/>
    <property type="match status" value="1"/>
</dbReference>
<comment type="caution">
    <text evidence="9">The sequence shown here is derived from an EMBL/GenBank/DDBJ whole genome shotgun (WGS) entry which is preliminary data.</text>
</comment>
<keyword evidence="7" id="KW-0812">Transmembrane</keyword>
<keyword evidence="4" id="KW-0560">Oxidoreductase</keyword>
<name>A0AA39L863_SARSR</name>
<dbReference type="GO" id="GO:0005506">
    <property type="term" value="F:iron ion binding"/>
    <property type="evidence" value="ECO:0007669"/>
    <property type="project" value="InterPro"/>
</dbReference>
<feature type="transmembrane region" description="Helical" evidence="7">
    <location>
        <begin position="6"/>
        <end position="24"/>
    </location>
</feature>
<comment type="cofactor">
    <cofactor evidence="1">
        <name>L-ascorbate</name>
        <dbReference type="ChEBI" id="CHEBI:38290"/>
    </cofactor>
</comment>
<evidence type="ECO:0000256" key="3">
    <source>
        <dbReference type="ARBA" id="ARBA00022964"/>
    </source>
</evidence>
<keyword evidence="10" id="KW-1185">Reference proteome</keyword>
<proteinExistence type="inferred from homology"/>
<evidence type="ECO:0000256" key="5">
    <source>
        <dbReference type="ARBA" id="ARBA00023004"/>
    </source>
</evidence>
<organism evidence="9 10">
    <name type="scientific">Sarocladium strictum</name>
    <name type="common">Black bundle disease fungus</name>
    <name type="synonym">Acremonium strictum</name>
    <dbReference type="NCBI Taxonomy" id="5046"/>
    <lineage>
        <taxon>Eukaryota</taxon>
        <taxon>Fungi</taxon>
        <taxon>Dikarya</taxon>
        <taxon>Ascomycota</taxon>
        <taxon>Pezizomycotina</taxon>
        <taxon>Sordariomycetes</taxon>
        <taxon>Hypocreomycetidae</taxon>
        <taxon>Hypocreales</taxon>
        <taxon>Sarocladiaceae</taxon>
        <taxon>Sarocladium</taxon>
    </lineage>
</organism>
<protein>
    <recommendedName>
        <fullName evidence="8">Fe2OG dioxygenase domain-containing protein</fullName>
    </recommendedName>
</protein>
<evidence type="ECO:0000256" key="2">
    <source>
        <dbReference type="ARBA" id="ARBA00022723"/>
    </source>
</evidence>
<reference evidence="9" key="1">
    <citation type="submission" date="2022-10" db="EMBL/GenBank/DDBJ databases">
        <title>Determination and structural analysis of whole genome sequence of Sarocladium strictum F4-1.</title>
        <authorList>
            <person name="Hu L."/>
            <person name="Jiang Y."/>
        </authorList>
    </citation>
    <scope>NUCLEOTIDE SEQUENCE</scope>
    <source>
        <strain evidence="9">F4-1</strain>
    </source>
</reference>
<dbReference type="GO" id="GO:0043386">
    <property type="term" value="P:mycotoxin biosynthetic process"/>
    <property type="evidence" value="ECO:0007669"/>
    <property type="project" value="InterPro"/>
</dbReference>
<evidence type="ECO:0000256" key="1">
    <source>
        <dbReference type="ARBA" id="ARBA00001961"/>
    </source>
</evidence>
<comment type="similarity">
    <text evidence="6">Belongs to the ustYa family.</text>
</comment>
<evidence type="ECO:0000256" key="6">
    <source>
        <dbReference type="ARBA" id="ARBA00035112"/>
    </source>
</evidence>
<dbReference type="InterPro" id="IPR006620">
    <property type="entry name" value="Pro_4_hyd_alph"/>
</dbReference>
<dbReference type="SMART" id="SM00702">
    <property type="entry name" value="P4Hc"/>
    <property type="match status" value="1"/>
</dbReference>
<feature type="transmembrane region" description="Helical" evidence="7">
    <location>
        <begin position="226"/>
        <end position="247"/>
    </location>
</feature>
<sequence>MHWIPLVLLALSSCLNLFFVFRLWHETNRGAQSSYESGFSSDLPLAKPEISLVKKPFTGGVELDHEGGFIIDHGGSKYVGKPSKELDAAWEELLSGLNIEIAHQDLDLSESTFRWPENGLYFSGLEVYHALHCLNRLRQAIYIEDYGYIFDRPGDPPLQHHVDHCINHIRQALQCQADLTPMEWKLEETWNNNIGGELKIITFDYLAELSFNCATLRMSYLKSNGLHYRIAWAAAAACLATIIFRALGYGETSLSIPSLIGTAVGSQTYLQTNATFECHHPKYSVEILSIDPFVLYINDFLSQEEIRYILDFIYEENRKLGSGDETVSVNERAPRFPWKEPLNVCLSQRMKSLLGNVQHIEIEPVRVIQYERNEKIQVHYDWFPETRNETGQKNTSARPNNRLGSILAYVDDDCEGGETYFPEVKSVAETADSEKFSISENCRGLLVKPKKGNAIFWNNLHANGSGDVRTAHAGMPVTRGTKVAINIWSYYFLDSPILG</sequence>
<dbReference type="AlphaFoldDB" id="A0AA39L863"/>
<keyword evidence="3" id="KW-0223">Dioxygenase</keyword>
<evidence type="ECO:0000256" key="7">
    <source>
        <dbReference type="SAM" id="Phobius"/>
    </source>
</evidence>
<keyword evidence="5" id="KW-0408">Iron</keyword>
<dbReference type="Proteomes" id="UP001175261">
    <property type="component" value="Unassembled WGS sequence"/>
</dbReference>
<evidence type="ECO:0000313" key="10">
    <source>
        <dbReference type="Proteomes" id="UP001175261"/>
    </source>
</evidence>
<dbReference type="GO" id="GO:0031418">
    <property type="term" value="F:L-ascorbic acid binding"/>
    <property type="evidence" value="ECO:0007669"/>
    <property type="project" value="InterPro"/>
</dbReference>